<reference evidence="2 3" key="1">
    <citation type="journal article" date="2023" name="Mol. Biol. Evol.">
        <title>Genomics of Secondarily Temperate Adaptation in the Only Non-Antarctic Icefish.</title>
        <authorList>
            <person name="Rivera-Colon A.G."/>
            <person name="Rayamajhi N."/>
            <person name="Minhas B.F."/>
            <person name="Madrigal G."/>
            <person name="Bilyk K.T."/>
            <person name="Yoon V."/>
            <person name="Hune M."/>
            <person name="Gregory S."/>
            <person name="Cheng C.H.C."/>
            <person name="Catchen J.M."/>
        </authorList>
    </citation>
    <scope>NUCLEOTIDE SEQUENCE [LARGE SCALE GENOMIC DNA]</scope>
    <source>
        <strain evidence="2">JC2023a</strain>
    </source>
</reference>
<name>A0AAN8GVM7_9TELE</name>
<proteinExistence type="predicted"/>
<dbReference type="AlphaFoldDB" id="A0AAN8GVM7"/>
<comment type="caution">
    <text evidence="2">The sequence shown here is derived from an EMBL/GenBank/DDBJ whole genome shotgun (WGS) entry which is preliminary data.</text>
</comment>
<accession>A0AAN8GVM7</accession>
<evidence type="ECO:0000313" key="3">
    <source>
        <dbReference type="Proteomes" id="UP001335648"/>
    </source>
</evidence>
<evidence type="ECO:0000313" key="2">
    <source>
        <dbReference type="EMBL" id="KAK5889674.1"/>
    </source>
</evidence>
<gene>
    <name evidence="2" type="ORF">CesoFtcFv8_015657</name>
</gene>
<dbReference type="Proteomes" id="UP001335648">
    <property type="component" value="Unassembled WGS sequence"/>
</dbReference>
<organism evidence="2 3">
    <name type="scientific">Champsocephalus esox</name>
    <name type="common">pike icefish</name>
    <dbReference type="NCBI Taxonomy" id="159716"/>
    <lineage>
        <taxon>Eukaryota</taxon>
        <taxon>Metazoa</taxon>
        <taxon>Chordata</taxon>
        <taxon>Craniata</taxon>
        <taxon>Vertebrata</taxon>
        <taxon>Euteleostomi</taxon>
        <taxon>Actinopterygii</taxon>
        <taxon>Neopterygii</taxon>
        <taxon>Teleostei</taxon>
        <taxon>Neoteleostei</taxon>
        <taxon>Acanthomorphata</taxon>
        <taxon>Eupercaria</taxon>
        <taxon>Perciformes</taxon>
        <taxon>Notothenioidei</taxon>
        <taxon>Channichthyidae</taxon>
        <taxon>Champsocephalus</taxon>
    </lineage>
</organism>
<dbReference type="EMBL" id="JAULUE010002057">
    <property type="protein sequence ID" value="KAK5889674.1"/>
    <property type="molecule type" value="Genomic_DNA"/>
</dbReference>
<evidence type="ECO:0000256" key="1">
    <source>
        <dbReference type="SAM" id="MobiDB-lite"/>
    </source>
</evidence>
<feature type="region of interest" description="Disordered" evidence="1">
    <location>
        <begin position="1"/>
        <end position="94"/>
    </location>
</feature>
<keyword evidence="3" id="KW-1185">Reference proteome</keyword>
<protein>
    <submittedName>
        <fullName evidence="2">Uncharacterized protein</fullName>
    </submittedName>
</protein>
<sequence length="94" mass="10254">MLSLQDQDPLRPADSRTLSPPRTAGPGPSPPRGQQDQDPLRPADSRTLSAPRTAGPSPPRGQQDPLRPADSRTRTLSAPQQPIRAQYQSRSMQH</sequence>